<evidence type="ECO:0000256" key="5">
    <source>
        <dbReference type="ARBA" id="ARBA00023136"/>
    </source>
</evidence>
<name>A0A0R1N0C3_9LACO</name>
<evidence type="ECO:0000256" key="4">
    <source>
        <dbReference type="ARBA" id="ARBA00022989"/>
    </source>
</evidence>
<feature type="transmembrane region" description="Helical" evidence="6">
    <location>
        <begin position="152"/>
        <end position="174"/>
    </location>
</feature>
<sequence length="199" mass="21906">MTLLLIAFICGDVLQNMALANTARYFCVAGAAGMGIAMWSAGRQKQQRWLAAGLLLSLITDAVLLFAATSRWVPLAVGIFSTVHWCYLHRFVPRVSGWLTMITFTTWVTGLIGVFAINTMWLILTAAGYTILLCADYWLTHRHELPNPRATWLARTGITAFVCCDLLVALAAITGINAGLSWYCYWPALVLLTTSGWAD</sequence>
<feature type="transmembrane region" description="Helical" evidence="6">
    <location>
        <begin position="25"/>
        <end position="42"/>
    </location>
</feature>
<dbReference type="InterPro" id="IPR012506">
    <property type="entry name" value="TMEM86B-like"/>
</dbReference>
<dbReference type="Proteomes" id="UP000051330">
    <property type="component" value="Unassembled WGS sequence"/>
</dbReference>
<feature type="transmembrane region" description="Helical" evidence="6">
    <location>
        <begin position="72"/>
        <end position="88"/>
    </location>
</feature>
<organism evidence="7 8">
    <name type="scientific">Schleiferilactobacillus perolens DSM 12744</name>
    <dbReference type="NCBI Taxonomy" id="1423792"/>
    <lineage>
        <taxon>Bacteria</taxon>
        <taxon>Bacillati</taxon>
        <taxon>Bacillota</taxon>
        <taxon>Bacilli</taxon>
        <taxon>Lactobacillales</taxon>
        <taxon>Lactobacillaceae</taxon>
        <taxon>Schleiferilactobacillus</taxon>
    </lineage>
</organism>
<keyword evidence="5 6" id="KW-0472">Membrane</keyword>
<reference evidence="7 8" key="1">
    <citation type="journal article" date="2015" name="Genome Announc.">
        <title>Expanding the biotechnology potential of lactobacilli through comparative genomics of 213 strains and associated genera.</title>
        <authorList>
            <person name="Sun Z."/>
            <person name="Harris H.M."/>
            <person name="McCann A."/>
            <person name="Guo C."/>
            <person name="Argimon S."/>
            <person name="Zhang W."/>
            <person name="Yang X."/>
            <person name="Jeffery I.B."/>
            <person name="Cooney J.C."/>
            <person name="Kagawa T.F."/>
            <person name="Liu W."/>
            <person name="Song Y."/>
            <person name="Salvetti E."/>
            <person name="Wrobel A."/>
            <person name="Rasinkangas P."/>
            <person name="Parkhill J."/>
            <person name="Rea M.C."/>
            <person name="O'Sullivan O."/>
            <person name="Ritari J."/>
            <person name="Douillard F.P."/>
            <person name="Paul Ross R."/>
            <person name="Yang R."/>
            <person name="Briner A.E."/>
            <person name="Felis G.E."/>
            <person name="de Vos W.M."/>
            <person name="Barrangou R."/>
            <person name="Klaenhammer T.R."/>
            <person name="Caufield P.W."/>
            <person name="Cui Y."/>
            <person name="Zhang H."/>
            <person name="O'Toole P.W."/>
        </authorList>
    </citation>
    <scope>NUCLEOTIDE SEQUENCE [LARGE SCALE GENOMIC DNA]</scope>
    <source>
        <strain evidence="7 8">DSM 12744</strain>
    </source>
</reference>
<evidence type="ECO:0000256" key="2">
    <source>
        <dbReference type="ARBA" id="ARBA00007375"/>
    </source>
</evidence>
<dbReference type="RefSeq" id="WP_057822189.1">
    <property type="nucleotide sequence ID" value="NZ_AZEC01000016.1"/>
</dbReference>
<gene>
    <name evidence="7" type="ORF">FD09_GL001046</name>
</gene>
<dbReference type="OrthoDB" id="2296927at2"/>
<keyword evidence="4 6" id="KW-1133">Transmembrane helix</keyword>
<comment type="similarity">
    <text evidence="2">Belongs to the TMEM86 family.</text>
</comment>
<evidence type="ECO:0000313" key="7">
    <source>
        <dbReference type="EMBL" id="KRL10003.1"/>
    </source>
</evidence>
<comment type="subcellular location">
    <subcellularLocation>
        <location evidence="1">Membrane</location>
        <topology evidence="1">Multi-pass membrane protein</topology>
    </subcellularLocation>
</comment>
<evidence type="ECO:0000256" key="6">
    <source>
        <dbReference type="SAM" id="Phobius"/>
    </source>
</evidence>
<evidence type="ECO:0000313" key="8">
    <source>
        <dbReference type="Proteomes" id="UP000051330"/>
    </source>
</evidence>
<evidence type="ECO:0000256" key="1">
    <source>
        <dbReference type="ARBA" id="ARBA00004141"/>
    </source>
</evidence>
<feature type="transmembrane region" description="Helical" evidence="6">
    <location>
        <begin position="121"/>
        <end position="140"/>
    </location>
</feature>
<proteinExistence type="inferred from homology"/>
<dbReference type="Pfam" id="PF07947">
    <property type="entry name" value="YhhN"/>
    <property type="match status" value="1"/>
</dbReference>
<dbReference type="EMBL" id="AZEC01000016">
    <property type="protein sequence ID" value="KRL10003.1"/>
    <property type="molecule type" value="Genomic_DNA"/>
</dbReference>
<evidence type="ECO:0000256" key="3">
    <source>
        <dbReference type="ARBA" id="ARBA00022692"/>
    </source>
</evidence>
<keyword evidence="8" id="KW-1185">Reference proteome</keyword>
<comment type="caution">
    <text evidence="7">The sequence shown here is derived from an EMBL/GenBank/DDBJ whole genome shotgun (WGS) entry which is preliminary data.</text>
</comment>
<accession>A0A0R1N0C3</accession>
<dbReference type="AlphaFoldDB" id="A0A0R1N0C3"/>
<feature type="transmembrane region" description="Helical" evidence="6">
    <location>
        <begin position="95"/>
        <end position="115"/>
    </location>
</feature>
<feature type="transmembrane region" description="Helical" evidence="6">
    <location>
        <begin position="49"/>
        <end position="66"/>
    </location>
</feature>
<dbReference type="GO" id="GO:0016020">
    <property type="term" value="C:membrane"/>
    <property type="evidence" value="ECO:0007669"/>
    <property type="project" value="UniProtKB-SubCell"/>
</dbReference>
<keyword evidence="3 6" id="KW-0812">Transmembrane</keyword>
<dbReference type="PATRIC" id="fig|1423792.3.peg.1068"/>
<protein>
    <submittedName>
        <fullName evidence="7">Uncharacterized protein</fullName>
    </submittedName>
</protein>